<feature type="transmembrane region" description="Helical" evidence="1">
    <location>
        <begin position="16"/>
        <end position="36"/>
    </location>
</feature>
<proteinExistence type="predicted"/>
<evidence type="ECO:0000259" key="2">
    <source>
        <dbReference type="Pfam" id="PF00419"/>
    </source>
</evidence>
<sequence>MAVTEKEGSKPRVCHILYSLFMVCMLAYMNMSAAMADVLGEINIRMTGTVVAVGCTVDPGDIGKSVNLGEWATKQLKRAGNSTRPVAFSIHLTNCTASGVSLAFTGEKDKKDNSLLALNDDGENAAHGVAIQIMDSQQIRIPLGDNASHAVVDKNGNVILNFYANYVATADDGGTAGVADADSVFTLAYD</sequence>
<keyword evidence="1" id="KW-0472">Membrane</keyword>
<keyword evidence="4" id="KW-1185">Reference proteome</keyword>
<name>A0ABP7LD27_9GAMM</name>
<evidence type="ECO:0000313" key="3">
    <source>
        <dbReference type="EMBL" id="GAA3898034.1"/>
    </source>
</evidence>
<dbReference type="InterPro" id="IPR050263">
    <property type="entry name" value="Bact_Fimbrial_Adh_Pro"/>
</dbReference>
<organism evidence="3 4">
    <name type="scientific">Gibbsiella dentisursi</name>
    <dbReference type="NCBI Taxonomy" id="796890"/>
    <lineage>
        <taxon>Bacteria</taxon>
        <taxon>Pseudomonadati</taxon>
        <taxon>Pseudomonadota</taxon>
        <taxon>Gammaproteobacteria</taxon>
        <taxon>Enterobacterales</taxon>
        <taxon>Yersiniaceae</taxon>
        <taxon>Gibbsiella</taxon>
    </lineage>
</organism>
<reference evidence="4" key="1">
    <citation type="journal article" date="2019" name="Int. J. Syst. Evol. Microbiol.">
        <title>The Global Catalogue of Microorganisms (GCM) 10K type strain sequencing project: providing services to taxonomists for standard genome sequencing and annotation.</title>
        <authorList>
            <consortium name="The Broad Institute Genomics Platform"/>
            <consortium name="The Broad Institute Genome Sequencing Center for Infectious Disease"/>
            <person name="Wu L."/>
            <person name="Ma J."/>
        </authorList>
    </citation>
    <scope>NUCLEOTIDE SEQUENCE [LARGE SCALE GENOMIC DNA]</scope>
    <source>
        <strain evidence="4">JCM 17201</strain>
    </source>
</reference>
<keyword evidence="1" id="KW-1133">Transmembrane helix</keyword>
<dbReference type="PANTHER" id="PTHR33420:SF4">
    <property type="entry name" value="FIMBRIAL-LIKE PROTEIN FIMF"/>
    <property type="match status" value="1"/>
</dbReference>
<dbReference type="Pfam" id="PF00419">
    <property type="entry name" value="Fimbrial"/>
    <property type="match status" value="1"/>
</dbReference>
<gene>
    <name evidence="3" type="primary">sfmF</name>
    <name evidence="3" type="ORF">GCM10022405_24150</name>
</gene>
<dbReference type="InterPro" id="IPR008966">
    <property type="entry name" value="Adhesion_dom_sf"/>
</dbReference>
<dbReference type="EMBL" id="BAABDG010000003">
    <property type="protein sequence ID" value="GAA3898034.1"/>
    <property type="molecule type" value="Genomic_DNA"/>
</dbReference>
<comment type="caution">
    <text evidence="3">The sequence shown here is derived from an EMBL/GenBank/DDBJ whole genome shotgun (WGS) entry which is preliminary data.</text>
</comment>
<keyword evidence="1" id="KW-0812">Transmembrane</keyword>
<dbReference type="SUPFAM" id="SSF49401">
    <property type="entry name" value="Bacterial adhesins"/>
    <property type="match status" value="1"/>
</dbReference>
<accession>A0ABP7LD27</accession>
<evidence type="ECO:0000256" key="1">
    <source>
        <dbReference type="SAM" id="Phobius"/>
    </source>
</evidence>
<feature type="domain" description="Fimbrial-type adhesion" evidence="2">
    <location>
        <begin position="45"/>
        <end position="190"/>
    </location>
</feature>
<dbReference type="NCBIfam" id="NF007402">
    <property type="entry name" value="PRK09934.1"/>
    <property type="match status" value="1"/>
</dbReference>
<protein>
    <submittedName>
        <fullName evidence="3">Fimbria assembly protein</fullName>
    </submittedName>
</protein>
<evidence type="ECO:0000313" key="4">
    <source>
        <dbReference type="Proteomes" id="UP001499994"/>
    </source>
</evidence>
<dbReference type="Gene3D" id="2.60.40.1090">
    <property type="entry name" value="Fimbrial-type adhesion domain"/>
    <property type="match status" value="1"/>
</dbReference>
<dbReference type="Proteomes" id="UP001499994">
    <property type="component" value="Unassembled WGS sequence"/>
</dbReference>
<dbReference type="PANTHER" id="PTHR33420">
    <property type="entry name" value="FIMBRIAL SUBUNIT ELFA-RELATED"/>
    <property type="match status" value="1"/>
</dbReference>
<dbReference type="InterPro" id="IPR000259">
    <property type="entry name" value="Adhesion_dom_fimbrial"/>
</dbReference>
<dbReference type="InterPro" id="IPR036937">
    <property type="entry name" value="Adhesion_dom_fimbrial_sf"/>
</dbReference>